<dbReference type="PANTHER" id="PTHR13258:SF0">
    <property type="entry name" value="SYNDETIN"/>
    <property type="match status" value="1"/>
</dbReference>
<feature type="domain" description="Syndetin C-terminal" evidence="2">
    <location>
        <begin position="921"/>
        <end position="1074"/>
    </location>
</feature>
<feature type="compositionally biased region" description="Acidic residues" evidence="1">
    <location>
        <begin position="507"/>
        <end position="530"/>
    </location>
</feature>
<accession>A0A9W7F415</accession>
<name>A0A9W7F415_9STRA</name>
<feature type="region of interest" description="Disordered" evidence="1">
    <location>
        <begin position="701"/>
        <end position="780"/>
    </location>
</feature>
<feature type="compositionally biased region" description="Basic and acidic residues" evidence="1">
    <location>
        <begin position="710"/>
        <end position="721"/>
    </location>
</feature>
<dbReference type="EMBL" id="BRXX01000250">
    <property type="protein sequence ID" value="GMI00653.1"/>
    <property type="molecule type" value="Genomic_DNA"/>
</dbReference>
<feature type="compositionally biased region" description="Pro residues" evidence="1">
    <location>
        <begin position="1088"/>
        <end position="1099"/>
    </location>
</feature>
<dbReference type="Proteomes" id="UP001165160">
    <property type="component" value="Unassembled WGS sequence"/>
</dbReference>
<evidence type="ECO:0000259" key="2">
    <source>
        <dbReference type="Pfam" id="PF10474"/>
    </source>
</evidence>
<dbReference type="InterPro" id="IPR019514">
    <property type="entry name" value="Syndetin_C"/>
</dbReference>
<reference evidence="4" key="1">
    <citation type="journal article" date="2023" name="Commun. Biol.">
        <title>Genome analysis of Parmales, the sister group of diatoms, reveals the evolutionary specialization of diatoms from phago-mixotrophs to photoautotrophs.</title>
        <authorList>
            <person name="Ban H."/>
            <person name="Sato S."/>
            <person name="Yoshikawa S."/>
            <person name="Yamada K."/>
            <person name="Nakamura Y."/>
            <person name="Ichinomiya M."/>
            <person name="Sato N."/>
            <person name="Blanc-Mathieu R."/>
            <person name="Endo H."/>
            <person name="Kuwata A."/>
            <person name="Ogata H."/>
        </authorList>
    </citation>
    <scope>NUCLEOTIDE SEQUENCE [LARGE SCALE GENOMIC DNA]</scope>
    <source>
        <strain evidence="4">NIES 3699</strain>
    </source>
</reference>
<feature type="region of interest" description="Disordered" evidence="1">
    <location>
        <begin position="495"/>
        <end position="530"/>
    </location>
</feature>
<feature type="compositionally biased region" description="Low complexity" evidence="1">
    <location>
        <begin position="552"/>
        <end position="565"/>
    </location>
</feature>
<dbReference type="AlphaFoldDB" id="A0A9W7F415"/>
<feature type="region of interest" description="Disordered" evidence="1">
    <location>
        <begin position="542"/>
        <end position="574"/>
    </location>
</feature>
<dbReference type="GO" id="GO:0032456">
    <property type="term" value="P:endocytic recycling"/>
    <property type="evidence" value="ECO:0007669"/>
    <property type="project" value="InterPro"/>
</dbReference>
<dbReference type="InterPro" id="IPR040047">
    <property type="entry name" value="VPS50"/>
</dbReference>
<feature type="compositionally biased region" description="Low complexity" evidence="1">
    <location>
        <begin position="13"/>
        <end position="34"/>
    </location>
</feature>
<feature type="compositionally biased region" description="Basic and acidic residues" evidence="1">
    <location>
        <begin position="495"/>
        <end position="506"/>
    </location>
</feature>
<keyword evidence="4" id="KW-1185">Reference proteome</keyword>
<evidence type="ECO:0000256" key="1">
    <source>
        <dbReference type="SAM" id="MobiDB-lite"/>
    </source>
</evidence>
<evidence type="ECO:0000313" key="3">
    <source>
        <dbReference type="EMBL" id="GMI00653.1"/>
    </source>
</evidence>
<feature type="compositionally biased region" description="Polar residues" evidence="1">
    <location>
        <begin position="755"/>
        <end position="773"/>
    </location>
</feature>
<sequence length="1220" mass="135866">MFGKLTKLVKSATPNALTSPLTSSTSSSSSSLKNSKNLDLALLSLSDDSPTVPPNNGQNLPAEALKLKIIRNKAKENLGFDESDDTSSDEEKNNESKNNSSNPFDDDSDDDSDDEGNNDAKGKSGTNPFADEDDENPQPQTQIPQRKMSLPPSNTPLGRFLRLHNPPTDPSHPSSSTSVPPSQLTLPEITSLLPNPSYLSESYSPLPPLISSIPWGTSLGPYLKTRLEKLNLIEDTLQTNLNAQVQKHQGTLMGFTEILSSVSVKTVECLIETRAARAKLKDGSSDGTQTLEVLRQVKVRTRLEQVKVIVKELQKVCRIMAEVKSGNLTTKEEVDAVEDIRSFVSTSNARDLKCLDDVRRTIPEMFEDVRTRGIMGICDVICDKFEWGEYYERVVGVVRCEVVRTEMNEWDLGRDVREEVMRRFDNEVMRVAATWGEGGGSIGECIRNTAAGNCKEIFGEVSEKVVDIMHCMYLCEQAHRDWGSEKNEDWEYLHRSSKKDDVNHSFDDDEEDEDESSEDENSEDDDDGNEIDLTNAVANALTMKKSDPNPNPTSSSSSASKTQNDSLDESSSDSKIAKITSVKITLLARTLRQHLNAVWRHAEGILKQVVERMREGDMSDVGAEGVKRVVDCCRQLVSIMEEDFGADTHDLSTAVSDLTRGFFSDVHAESVEVALGMVDREDWRGVEVGRVRGRRGLVKLVNNNSSSSNDEERTPAFDVKKNVMSNWPKSGNPLHPPSEEDNEEHSNPEEEDSQRQSSDNTSTLWPGSQQNVFSDEEDEDQNPFWREISVNWDQDPPTTTLTVLNGLTKFIGKYMDIIRTLPSITTDVASGMQRLVDMYFLCVINVALNGAQPEEVWAKTTSADQNWMEKMGDMMHGRRLEMCRPVEAESNEYESVINFVRRARKKIGQLEVTPAPATYEAKISALESLMFLAALLSSIQSKIPTLNAYIDEVVDVTPKIVRCCGRVASVLRIDGDAIMRSIVEVGDRGGWDTEELMEGSNNYVDDALDLAAAVWAELAGRDGYLNERLLELAWQHIIGGIYISLLEGFAKIKSFSTEGRALVSMDLQTFASGIMNNLVDRIERIEKPPPPPPPPPPPASSSTNPFADDENDEEQNSPCNPFNDDDECEAASKSSKSSSDDDEFIVREPPKVTPPRGKNWVDSYVKAWYFDEVDLLKWITQNKGSYNLHHSVALVVSGVGRHMKKRDLKNLLTKLEQLYA</sequence>
<feature type="compositionally biased region" description="Acidic residues" evidence="1">
    <location>
        <begin position="79"/>
        <end position="88"/>
    </location>
</feature>
<proteinExistence type="predicted"/>
<feature type="compositionally biased region" description="Low complexity" evidence="1">
    <location>
        <begin position="171"/>
        <end position="182"/>
    </location>
</feature>
<organism evidence="3 4">
    <name type="scientific">Triparma verrucosa</name>
    <dbReference type="NCBI Taxonomy" id="1606542"/>
    <lineage>
        <taxon>Eukaryota</taxon>
        <taxon>Sar</taxon>
        <taxon>Stramenopiles</taxon>
        <taxon>Ochrophyta</taxon>
        <taxon>Bolidophyceae</taxon>
        <taxon>Parmales</taxon>
        <taxon>Triparmaceae</taxon>
        <taxon>Triparma</taxon>
    </lineage>
</organism>
<dbReference type="GO" id="GO:0042147">
    <property type="term" value="P:retrograde transport, endosome to Golgi"/>
    <property type="evidence" value="ECO:0007669"/>
    <property type="project" value="InterPro"/>
</dbReference>
<feature type="region of interest" description="Disordered" evidence="1">
    <location>
        <begin position="1084"/>
        <end position="1157"/>
    </location>
</feature>
<feature type="region of interest" description="Disordered" evidence="1">
    <location>
        <begin position="1"/>
        <end position="34"/>
    </location>
</feature>
<evidence type="ECO:0000313" key="4">
    <source>
        <dbReference type="Proteomes" id="UP001165160"/>
    </source>
</evidence>
<dbReference type="PANTHER" id="PTHR13258">
    <property type="entry name" value="SYNDETIN"/>
    <property type="match status" value="1"/>
</dbReference>
<feature type="region of interest" description="Disordered" evidence="1">
    <location>
        <begin position="76"/>
        <end position="188"/>
    </location>
</feature>
<dbReference type="GO" id="GO:1990745">
    <property type="term" value="C:EARP complex"/>
    <property type="evidence" value="ECO:0007669"/>
    <property type="project" value="InterPro"/>
</dbReference>
<protein>
    <recommendedName>
        <fullName evidence="2">Syndetin C-terminal domain-containing protein</fullName>
    </recommendedName>
</protein>
<feature type="compositionally biased region" description="Acidic residues" evidence="1">
    <location>
        <begin position="104"/>
        <end position="117"/>
    </location>
</feature>
<dbReference type="Pfam" id="PF10474">
    <property type="entry name" value="Syndetin_C"/>
    <property type="match status" value="1"/>
</dbReference>
<dbReference type="GO" id="GO:0005829">
    <property type="term" value="C:cytosol"/>
    <property type="evidence" value="ECO:0007669"/>
    <property type="project" value="GOC"/>
</dbReference>
<comment type="caution">
    <text evidence="3">The sequence shown here is derived from an EMBL/GenBank/DDBJ whole genome shotgun (WGS) entry which is preliminary data.</text>
</comment>
<dbReference type="GO" id="GO:0000149">
    <property type="term" value="F:SNARE binding"/>
    <property type="evidence" value="ECO:0007669"/>
    <property type="project" value="TreeGrafter"/>
</dbReference>
<gene>
    <name evidence="3" type="ORF">TrVE_jg13299</name>
</gene>